<organism evidence="3 5">
    <name type="scientific">Rhodococcus hoagii</name>
    <name type="common">Corynebacterium equii</name>
    <dbReference type="NCBI Taxonomy" id="43767"/>
    <lineage>
        <taxon>Bacteria</taxon>
        <taxon>Bacillati</taxon>
        <taxon>Actinomycetota</taxon>
        <taxon>Actinomycetes</taxon>
        <taxon>Mycobacteriales</taxon>
        <taxon>Nocardiaceae</taxon>
        <taxon>Prescottella</taxon>
    </lineage>
</organism>
<evidence type="ECO:0000313" key="5">
    <source>
        <dbReference type="Proteomes" id="UP000808906"/>
    </source>
</evidence>
<evidence type="ECO:0000256" key="2">
    <source>
        <dbReference type="SAM" id="Phobius"/>
    </source>
</evidence>
<dbReference type="RefSeq" id="WP_139809661.1">
    <property type="nucleotide sequence ID" value="NZ_CP095477.1"/>
</dbReference>
<dbReference type="EMBL" id="WUXR01000001">
    <property type="protein sequence ID" value="MBM4564519.1"/>
    <property type="molecule type" value="Genomic_DNA"/>
</dbReference>
<sequence>MRSGSADGEAGARDRAHGACQGEQTGETEPDGAADERPGFRWDLALLGALLGAATCGVGYWPANSALRETFGVQAFPPGGGSYWMCWWLPVVVVIGVVGVLLFPRSSRPFACGLIVGLVAVAAVMCLIGYSVDSMPFSM</sequence>
<evidence type="ECO:0000256" key="1">
    <source>
        <dbReference type="SAM" id="MobiDB-lite"/>
    </source>
</evidence>
<dbReference type="Proteomes" id="UP000603463">
    <property type="component" value="Unassembled WGS sequence"/>
</dbReference>
<feature type="transmembrane region" description="Helical" evidence="2">
    <location>
        <begin position="44"/>
        <end position="62"/>
    </location>
</feature>
<dbReference type="Proteomes" id="UP000808906">
    <property type="component" value="Unassembled WGS sequence"/>
</dbReference>
<feature type="transmembrane region" description="Helical" evidence="2">
    <location>
        <begin position="82"/>
        <end position="103"/>
    </location>
</feature>
<evidence type="ECO:0000313" key="3">
    <source>
        <dbReference type="EMBL" id="MBM4564519.1"/>
    </source>
</evidence>
<feature type="region of interest" description="Disordered" evidence="1">
    <location>
        <begin position="1"/>
        <end position="37"/>
    </location>
</feature>
<dbReference type="EMBL" id="WVBC01000001">
    <property type="protein sequence ID" value="NKT76736.1"/>
    <property type="molecule type" value="Genomic_DNA"/>
</dbReference>
<keyword evidence="2" id="KW-1133">Transmembrane helix</keyword>
<evidence type="ECO:0000313" key="4">
    <source>
        <dbReference type="EMBL" id="NKT76736.1"/>
    </source>
</evidence>
<feature type="transmembrane region" description="Helical" evidence="2">
    <location>
        <begin position="110"/>
        <end position="132"/>
    </location>
</feature>
<gene>
    <name evidence="3" type="ORF">GS441_03385</name>
    <name evidence="4" type="ORF">GS882_00605</name>
</gene>
<accession>A0A9Q2PA22</accession>
<proteinExistence type="predicted"/>
<keyword evidence="2" id="KW-0472">Membrane</keyword>
<comment type="caution">
    <text evidence="3">The sequence shown here is derived from an EMBL/GenBank/DDBJ whole genome shotgun (WGS) entry which is preliminary data.</text>
</comment>
<dbReference type="AlphaFoldDB" id="A0A9Q2PA22"/>
<name>A0A9Q2PA22_RHOHA</name>
<reference evidence="4" key="2">
    <citation type="journal article" date="2020" name="Environ. Microbiol.">
        <title>The novel and transferable erm(51) gene confers Macrolides, Lincosamides, and Streptogramins B (MLSB) resistance to clonal Rhodococcus equi in the environment.</title>
        <authorList>
            <person name="Huber L."/>
            <person name="Giguere S."/>
            <person name="Slovis N.M."/>
            <person name="Alvarez-Narvaez S."/>
            <person name="Hart K.A."/>
            <person name="Greiter M."/>
            <person name="Morris E.R.A."/>
            <person name="Cohen N.D."/>
        </authorList>
    </citation>
    <scope>NUCLEOTIDE SEQUENCE</scope>
    <source>
        <strain evidence="4">Lh_116_1</strain>
    </source>
</reference>
<protein>
    <submittedName>
        <fullName evidence="3">Uncharacterized protein</fullName>
    </submittedName>
</protein>
<reference evidence="3" key="1">
    <citation type="submission" date="2019-11" db="EMBL/GenBank/DDBJ databases">
        <title>Spread of Macrolides and rifampicin resistant Rhodococcus equi in clinical isolates in the USA.</title>
        <authorList>
            <person name="Alvarez-Narvaez S."/>
            <person name="Huber L."/>
            <person name="Cohen N.D."/>
            <person name="Slovis N."/>
            <person name="Greiter M."/>
            <person name="Giguere S."/>
            <person name="Hart K."/>
        </authorList>
    </citation>
    <scope>NUCLEOTIDE SEQUENCE</scope>
    <source>
        <strain evidence="3">Lh_17</strain>
    </source>
</reference>
<keyword evidence="2" id="KW-0812">Transmembrane</keyword>